<dbReference type="AlphaFoldDB" id="A0AAP0BZJ6"/>
<protein>
    <submittedName>
        <fullName evidence="2">Uncharacterized protein</fullName>
    </submittedName>
</protein>
<keyword evidence="3" id="KW-1185">Reference proteome</keyword>
<feature type="compositionally biased region" description="Basic residues" evidence="1">
    <location>
        <begin position="28"/>
        <end position="37"/>
    </location>
</feature>
<evidence type="ECO:0000256" key="1">
    <source>
        <dbReference type="SAM" id="MobiDB-lite"/>
    </source>
</evidence>
<feature type="compositionally biased region" description="Polar residues" evidence="1">
    <location>
        <begin position="439"/>
        <end position="453"/>
    </location>
</feature>
<comment type="caution">
    <text evidence="2">The sequence shown here is derived from an EMBL/GenBank/DDBJ whole genome shotgun (WGS) entry which is preliminary data.</text>
</comment>
<evidence type="ECO:0000313" key="2">
    <source>
        <dbReference type="EMBL" id="KAK8955085.1"/>
    </source>
</evidence>
<organism evidence="2 3">
    <name type="scientific">Platanthera zijinensis</name>
    <dbReference type="NCBI Taxonomy" id="2320716"/>
    <lineage>
        <taxon>Eukaryota</taxon>
        <taxon>Viridiplantae</taxon>
        <taxon>Streptophyta</taxon>
        <taxon>Embryophyta</taxon>
        <taxon>Tracheophyta</taxon>
        <taxon>Spermatophyta</taxon>
        <taxon>Magnoliopsida</taxon>
        <taxon>Liliopsida</taxon>
        <taxon>Asparagales</taxon>
        <taxon>Orchidaceae</taxon>
        <taxon>Orchidoideae</taxon>
        <taxon>Orchideae</taxon>
        <taxon>Orchidinae</taxon>
        <taxon>Platanthera</taxon>
    </lineage>
</organism>
<feature type="compositionally biased region" description="Pro residues" evidence="1">
    <location>
        <begin position="50"/>
        <end position="60"/>
    </location>
</feature>
<dbReference type="Proteomes" id="UP001418222">
    <property type="component" value="Unassembled WGS sequence"/>
</dbReference>
<feature type="region of interest" description="Disordered" evidence="1">
    <location>
        <begin position="434"/>
        <end position="467"/>
    </location>
</feature>
<feature type="compositionally biased region" description="Basic residues" evidence="1">
    <location>
        <begin position="127"/>
        <end position="136"/>
    </location>
</feature>
<name>A0AAP0BZJ6_9ASPA</name>
<gene>
    <name evidence="2" type="ORF">KSP39_PZI001924</name>
</gene>
<reference evidence="2 3" key="1">
    <citation type="journal article" date="2022" name="Nat. Plants">
        <title>Genomes of leafy and leafless Platanthera orchids illuminate the evolution of mycoheterotrophy.</title>
        <authorList>
            <person name="Li M.H."/>
            <person name="Liu K.W."/>
            <person name="Li Z."/>
            <person name="Lu H.C."/>
            <person name="Ye Q.L."/>
            <person name="Zhang D."/>
            <person name="Wang J.Y."/>
            <person name="Li Y.F."/>
            <person name="Zhong Z.M."/>
            <person name="Liu X."/>
            <person name="Yu X."/>
            <person name="Liu D.K."/>
            <person name="Tu X.D."/>
            <person name="Liu B."/>
            <person name="Hao Y."/>
            <person name="Liao X.Y."/>
            <person name="Jiang Y.T."/>
            <person name="Sun W.H."/>
            <person name="Chen J."/>
            <person name="Chen Y.Q."/>
            <person name="Ai Y."/>
            <person name="Zhai J.W."/>
            <person name="Wu S.S."/>
            <person name="Zhou Z."/>
            <person name="Hsiao Y.Y."/>
            <person name="Wu W.L."/>
            <person name="Chen Y.Y."/>
            <person name="Lin Y.F."/>
            <person name="Hsu J.L."/>
            <person name="Li C.Y."/>
            <person name="Wang Z.W."/>
            <person name="Zhao X."/>
            <person name="Zhong W.Y."/>
            <person name="Ma X.K."/>
            <person name="Ma L."/>
            <person name="Huang J."/>
            <person name="Chen G.Z."/>
            <person name="Huang M.Z."/>
            <person name="Huang L."/>
            <person name="Peng D.H."/>
            <person name="Luo Y.B."/>
            <person name="Zou S.Q."/>
            <person name="Chen S.P."/>
            <person name="Lan S."/>
            <person name="Tsai W.C."/>
            <person name="Van de Peer Y."/>
            <person name="Liu Z.J."/>
        </authorList>
    </citation>
    <scope>NUCLEOTIDE SEQUENCE [LARGE SCALE GENOMIC DNA]</scope>
    <source>
        <strain evidence="2">Lor287</strain>
    </source>
</reference>
<feature type="region of interest" description="Disordered" evidence="1">
    <location>
        <begin position="1"/>
        <end position="145"/>
    </location>
</feature>
<accession>A0AAP0BZJ6</accession>
<sequence length="579" mass="64616">MADKIAGEAQRSGSRSAVLGLCGNEKNPKRKERKISRRLAPSRPSQIRPCPHPPRPPPATAGPRPRRTTAPRGRSSAIPSMVAEPHPLQADAPCGRGAAHARGDRPPTTGGPRPNAWPRPATALPRPRGKACKGRPHPADASRDGLPWSLPLPLGRLFRRLRLLRRRPIVTELVVRSWKVGTPSESSYEPPPVEQPENSPKSTTLQRRRRSVRRSVKSPVIRLRPHLVKRFRPGVLAKRKRGLLVSFVFPPTYRTAGVFHALKIERGLNSRLPLQFVALGEFRVSPIPHDPSRRLSSCREDLSRLRFLVRKSRSTSRREDPPRCLLRIIDPVSPAGIFQISLTATTKTSSLKVSSSHPVVYTPSFFTLGSGLVARTPWRFLQRSLPRFLPASTPTSSPNCSNLIAEGRDTGLGWDPLRKTIAASEDWWKERLKNGSVGDDTQNINESPQSTAAKENRTCKGKRKHSAKKAKSLTIDELVETSRIIGQCMQEPPRIQISSTSFTIPEAIPELESMSEVMDESQFDFYDYSTMLLKDKQNRETFMSICKERRLSGDTLPWKGDELADELTNDLAAREGGHR</sequence>
<feature type="region of interest" description="Disordered" evidence="1">
    <location>
        <begin position="181"/>
        <end position="216"/>
    </location>
</feature>
<dbReference type="EMBL" id="JBBWWQ010000002">
    <property type="protein sequence ID" value="KAK8955085.1"/>
    <property type="molecule type" value="Genomic_DNA"/>
</dbReference>
<proteinExistence type="predicted"/>
<feature type="compositionally biased region" description="Basic residues" evidence="1">
    <location>
        <begin position="206"/>
        <end position="216"/>
    </location>
</feature>
<evidence type="ECO:0000313" key="3">
    <source>
        <dbReference type="Proteomes" id="UP001418222"/>
    </source>
</evidence>